<comment type="caution">
    <text evidence="7">The sequence shown here is derived from an EMBL/GenBank/DDBJ whole genome shotgun (WGS) entry which is preliminary data.</text>
</comment>
<organism evidence="7 8">
    <name type="scientific">Rhizopus oryzae</name>
    <name type="common">Mucormycosis agent</name>
    <name type="synonym">Rhizopus arrhizus var. delemar</name>
    <dbReference type="NCBI Taxonomy" id="64495"/>
    <lineage>
        <taxon>Eukaryota</taxon>
        <taxon>Fungi</taxon>
        <taxon>Fungi incertae sedis</taxon>
        <taxon>Mucoromycota</taxon>
        <taxon>Mucoromycotina</taxon>
        <taxon>Mucoromycetes</taxon>
        <taxon>Mucorales</taxon>
        <taxon>Mucorineae</taxon>
        <taxon>Rhizopodaceae</taxon>
        <taxon>Rhizopus</taxon>
    </lineage>
</organism>
<dbReference type="Pfam" id="PF02046">
    <property type="entry name" value="COX6A"/>
    <property type="match status" value="1"/>
</dbReference>
<evidence type="ECO:0000256" key="1">
    <source>
        <dbReference type="ARBA" id="ARBA00004273"/>
    </source>
</evidence>
<sequence length="118" mass="13366">MAARIISSQIAASVKRTGVRFQSTAVDGGFAAQRDAVKKHAAESAETWKKISIFVVIPSLIAASANAYNLYATHIEHQQHHPREWVKYPYINFRGRDFFWGRESLFFNPKVNLSAKDE</sequence>
<evidence type="ECO:0000313" key="8">
    <source>
        <dbReference type="Proteomes" id="UP000717996"/>
    </source>
</evidence>
<dbReference type="PIRSF" id="PIRSF000277">
    <property type="entry name" value="COX6A1"/>
    <property type="match status" value="1"/>
</dbReference>
<reference evidence="7" key="1">
    <citation type="journal article" date="2020" name="Microb. Genom.">
        <title>Genetic diversity of clinical and environmental Mucorales isolates obtained from an investigation of mucormycosis cases among solid organ transplant recipients.</title>
        <authorList>
            <person name="Nguyen M.H."/>
            <person name="Kaul D."/>
            <person name="Muto C."/>
            <person name="Cheng S.J."/>
            <person name="Richter R.A."/>
            <person name="Bruno V.M."/>
            <person name="Liu G."/>
            <person name="Beyhan S."/>
            <person name="Sundermann A.J."/>
            <person name="Mounaud S."/>
            <person name="Pasculle A.W."/>
            <person name="Nierman W.C."/>
            <person name="Driscoll E."/>
            <person name="Cumbie R."/>
            <person name="Clancy C.J."/>
            <person name="Dupont C.L."/>
        </authorList>
    </citation>
    <scope>NUCLEOTIDE SEQUENCE</scope>
    <source>
        <strain evidence="7">GL16</strain>
    </source>
</reference>
<evidence type="ECO:0000313" key="7">
    <source>
        <dbReference type="EMBL" id="KAG1551145.1"/>
    </source>
</evidence>
<keyword evidence="5" id="KW-0472">Membrane</keyword>
<dbReference type="Proteomes" id="UP000717996">
    <property type="component" value="Unassembled WGS sequence"/>
</dbReference>
<evidence type="ECO:0000256" key="3">
    <source>
        <dbReference type="ARBA" id="ARBA00022946"/>
    </source>
</evidence>
<dbReference type="GO" id="GO:0006123">
    <property type="term" value="P:mitochondrial electron transport, cytochrome c to oxygen"/>
    <property type="evidence" value="ECO:0007669"/>
    <property type="project" value="TreeGrafter"/>
</dbReference>
<evidence type="ECO:0000256" key="2">
    <source>
        <dbReference type="ARBA" id="ARBA00022792"/>
    </source>
</evidence>
<evidence type="ECO:0000256" key="5">
    <source>
        <dbReference type="ARBA" id="ARBA00023136"/>
    </source>
</evidence>
<gene>
    <name evidence="7" type="ORF">G6F51_002021</name>
</gene>
<evidence type="ECO:0000256" key="6">
    <source>
        <dbReference type="RuleBase" id="RU004396"/>
    </source>
</evidence>
<protein>
    <recommendedName>
        <fullName evidence="9">Cytochrome c oxidase subunit 6A, mitochondrial</fullName>
    </recommendedName>
</protein>
<dbReference type="InterPro" id="IPR001349">
    <property type="entry name" value="Cyt_c_oxidase_su6a"/>
</dbReference>
<dbReference type="AlphaFoldDB" id="A0A9P6YKV8"/>
<dbReference type="InterPro" id="IPR036418">
    <property type="entry name" value="Cyt_c_oxidase_su6a_sf"/>
</dbReference>
<dbReference type="Gene3D" id="4.10.95.10">
    <property type="entry name" value="Cytochrome c oxidase, subunit VIa"/>
    <property type="match status" value="1"/>
</dbReference>
<dbReference type="SUPFAM" id="SSF81411">
    <property type="entry name" value="Mitochondrial cytochrome c oxidase subunit VIa"/>
    <property type="match status" value="1"/>
</dbReference>
<evidence type="ECO:0000256" key="4">
    <source>
        <dbReference type="ARBA" id="ARBA00023128"/>
    </source>
</evidence>
<accession>A0A9P6YKV8</accession>
<dbReference type="OMA" id="YINFRAR"/>
<keyword evidence="3" id="KW-0809">Transit peptide</keyword>
<dbReference type="PANTHER" id="PTHR11504">
    <property type="entry name" value="CYTOCHROME C OXIDASE POLYPEPTIDE VIA"/>
    <property type="match status" value="1"/>
</dbReference>
<comment type="similarity">
    <text evidence="6">Belongs to the cytochrome c oxidase subunit 6A family.</text>
</comment>
<keyword evidence="2" id="KW-0999">Mitochondrion inner membrane</keyword>
<dbReference type="EMBL" id="JAANIT010000165">
    <property type="protein sequence ID" value="KAG1551145.1"/>
    <property type="molecule type" value="Genomic_DNA"/>
</dbReference>
<keyword evidence="4" id="KW-0496">Mitochondrion</keyword>
<dbReference type="GO" id="GO:0005743">
    <property type="term" value="C:mitochondrial inner membrane"/>
    <property type="evidence" value="ECO:0007669"/>
    <property type="project" value="UniProtKB-SubCell"/>
</dbReference>
<dbReference type="GO" id="GO:0030234">
    <property type="term" value="F:enzyme regulator activity"/>
    <property type="evidence" value="ECO:0007669"/>
    <property type="project" value="TreeGrafter"/>
</dbReference>
<comment type="subcellular location">
    <subcellularLocation>
        <location evidence="1">Mitochondrion inner membrane</location>
    </subcellularLocation>
</comment>
<proteinExistence type="inferred from homology"/>
<name>A0A9P6YKV8_RHIOR</name>
<dbReference type="PANTHER" id="PTHR11504:SF0">
    <property type="entry name" value="CYTOCHROME C OXIDASE SUBUNIT"/>
    <property type="match status" value="1"/>
</dbReference>
<dbReference type="OrthoDB" id="5947505at2759"/>
<evidence type="ECO:0008006" key="9">
    <source>
        <dbReference type="Google" id="ProtNLM"/>
    </source>
</evidence>